<dbReference type="AlphaFoldDB" id="D9PJW2"/>
<dbReference type="EMBL" id="ADZX01000557">
    <property type="protein sequence ID" value="EFK96151.1"/>
    <property type="molecule type" value="Genomic_DNA"/>
</dbReference>
<dbReference type="InterPro" id="IPR036513">
    <property type="entry name" value="STAS_dom_sf"/>
</dbReference>
<dbReference type="InterPro" id="IPR002645">
    <property type="entry name" value="STAS_dom"/>
</dbReference>
<dbReference type="Gene3D" id="3.30.750.24">
    <property type="entry name" value="STAS domain"/>
    <property type="match status" value="1"/>
</dbReference>
<reference evidence="2" key="1">
    <citation type="submission" date="2010-07" db="EMBL/GenBank/DDBJ databases">
        <authorList>
            <consortium name="CONSOLIDER consortium CSD2007-00005"/>
            <person name="Guazzaroni M.-E."/>
            <person name="Richter M."/>
            <person name="Garcia-Salamanca A."/>
            <person name="Yarza P."/>
            <person name="Ferrer M."/>
        </authorList>
    </citation>
    <scope>NUCLEOTIDE SEQUENCE</scope>
</reference>
<sequence length="127" mass="14501">MRISTQKETGLYQVKQIHNVSVVDVAGELSRNNIRHLEEVFQSLTQCGQLNVILNFEKLSHIDYQLVRRLADHIVTFQCEGGDIKMANVNSYVQSILQVMGLEEEFFPSIEDALLNFLESYPSGELQ</sequence>
<name>D9PJW2_9ZZZZ</name>
<proteinExistence type="predicted"/>
<feature type="domain" description="STAS" evidence="1">
    <location>
        <begin position="10"/>
        <end position="117"/>
    </location>
</feature>
<accession>D9PJW2</accession>
<gene>
    <name evidence="2" type="ORF">LDC_1825</name>
</gene>
<reference evidence="2" key="2">
    <citation type="journal article" date="2011" name="Microb. Ecol.">
        <title>Taxonomic and Functional Metagenomic Profiling of the Microbial Community in the Anoxic Sediment of a Sub-saline Shallow Lake (Laguna de Carrizo, Central Spain).</title>
        <authorList>
            <person name="Ferrer M."/>
            <person name="Guazzaroni M.E."/>
            <person name="Richter M."/>
            <person name="Garcia-Salamanca A."/>
            <person name="Yarza P."/>
            <person name="Suarez-Suarez A."/>
            <person name="Solano J."/>
            <person name="Alcaide M."/>
            <person name="van Dillewijn P."/>
            <person name="Molina-Henares M.A."/>
            <person name="Lopez-Cortes N."/>
            <person name="Al-Ramahi Y."/>
            <person name="Guerrero C."/>
            <person name="Acosta A."/>
            <person name="de Eugenio L.I."/>
            <person name="Martinez V."/>
            <person name="Marques S."/>
            <person name="Rojo F."/>
            <person name="Santero E."/>
            <person name="Genilloud O."/>
            <person name="Perez-Perez J."/>
            <person name="Rossello-Mora R."/>
            <person name="Ramos J.L."/>
        </authorList>
    </citation>
    <scope>NUCLEOTIDE SEQUENCE</scope>
</reference>
<evidence type="ECO:0000313" key="2">
    <source>
        <dbReference type="EMBL" id="EFK96151.1"/>
    </source>
</evidence>
<comment type="caution">
    <text evidence="2">The sequence shown here is derived from an EMBL/GenBank/DDBJ whole genome shotgun (WGS) entry which is preliminary data.</text>
</comment>
<dbReference type="SUPFAM" id="SSF52091">
    <property type="entry name" value="SpoIIaa-like"/>
    <property type="match status" value="1"/>
</dbReference>
<dbReference type="PROSITE" id="PS50801">
    <property type="entry name" value="STAS"/>
    <property type="match status" value="1"/>
</dbReference>
<protein>
    <submittedName>
        <fullName evidence="2">Anti-sigma F factor antagonist</fullName>
    </submittedName>
</protein>
<evidence type="ECO:0000259" key="1">
    <source>
        <dbReference type="PROSITE" id="PS50801"/>
    </source>
</evidence>
<dbReference type="CDD" id="cd07043">
    <property type="entry name" value="STAS_anti-anti-sigma_factors"/>
    <property type="match status" value="1"/>
</dbReference>
<dbReference type="Pfam" id="PF01740">
    <property type="entry name" value="STAS"/>
    <property type="match status" value="1"/>
</dbReference>
<organism evidence="2">
    <name type="scientific">sediment metagenome</name>
    <dbReference type="NCBI Taxonomy" id="749907"/>
    <lineage>
        <taxon>unclassified sequences</taxon>
        <taxon>metagenomes</taxon>
        <taxon>ecological metagenomes</taxon>
    </lineage>
</organism>